<evidence type="ECO:0000256" key="3">
    <source>
        <dbReference type="ARBA" id="ARBA00023224"/>
    </source>
</evidence>
<protein>
    <submittedName>
        <fullName evidence="5">Guanine nucleotide binding protein, alpha subunit</fullName>
    </submittedName>
</protein>
<dbReference type="Proteomes" id="UP001163828">
    <property type="component" value="Unassembled WGS sequence"/>
</dbReference>
<dbReference type="SUPFAM" id="SSF52540">
    <property type="entry name" value="P-loop containing nucleoside triphosphate hydrolases"/>
    <property type="match status" value="1"/>
</dbReference>
<evidence type="ECO:0000313" key="5">
    <source>
        <dbReference type="EMBL" id="KAJ3996069.1"/>
    </source>
</evidence>
<dbReference type="Gene3D" id="3.40.50.300">
    <property type="entry name" value="P-loop containing nucleotide triphosphate hydrolases"/>
    <property type="match status" value="2"/>
</dbReference>
<organism evidence="5 6">
    <name type="scientific">Lentinula boryana</name>
    <dbReference type="NCBI Taxonomy" id="40481"/>
    <lineage>
        <taxon>Eukaryota</taxon>
        <taxon>Fungi</taxon>
        <taxon>Dikarya</taxon>
        <taxon>Basidiomycota</taxon>
        <taxon>Agaricomycotina</taxon>
        <taxon>Agaricomycetes</taxon>
        <taxon>Agaricomycetidae</taxon>
        <taxon>Agaricales</taxon>
        <taxon>Marasmiineae</taxon>
        <taxon>Omphalotaceae</taxon>
        <taxon>Lentinula</taxon>
    </lineage>
</organism>
<dbReference type="Pfam" id="PF00503">
    <property type="entry name" value="G-alpha"/>
    <property type="match status" value="1"/>
</dbReference>
<dbReference type="SMART" id="SM00275">
    <property type="entry name" value="G_alpha"/>
    <property type="match status" value="1"/>
</dbReference>
<dbReference type="InterPro" id="IPR027417">
    <property type="entry name" value="P-loop_NTPase"/>
</dbReference>
<evidence type="ECO:0000256" key="2">
    <source>
        <dbReference type="ARBA" id="ARBA00023134"/>
    </source>
</evidence>
<dbReference type="PANTHER" id="PTHR10218">
    <property type="entry name" value="GTP-BINDING PROTEIN ALPHA SUBUNIT"/>
    <property type="match status" value="1"/>
</dbReference>
<feature type="region of interest" description="Disordered" evidence="4">
    <location>
        <begin position="121"/>
        <end position="147"/>
    </location>
</feature>
<comment type="caution">
    <text evidence="5">The sequence shown here is derived from an EMBL/GenBank/DDBJ whole genome shotgun (WGS) entry which is preliminary data.</text>
</comment>
<sequence length="464" mass="51971">MPSAVPIVYGRSSSAPASIEGDSGILLPPNRFYDEESQRISNLIDEELRKESQKQKEARRKQVKVMLLGQAESGKSTLQKQFQIYYASKTLDRERPSWKPVVHFNIIRAVKTMLDEIDYELSHPDDDSDVESDPELNEPATENAFRPSSTELETLSVLRTRLLPLVALHDSLASELSGGVSFSRGLTGVFVRAGWQGLLQSNQGGRAGKGSPGGVAGLAAKALDSSREDVQALWVHNAVRKLIQLRKLKLEESAPFFLDNVARIAEPDYLPNVDDVLNVRLQTLGVIEHSFPINLGGTMYDWRLYDVGGARGQRHAWVPYFEDATAIIFLAPISAFDQYLDEDARTNRIDDSLQLFMTICSNKLLKKAHLVLMLNKTDLLKAKLKAGIRVQKYITSYGSRPNKYDDVASYFRAHFMQVHKRKDVSNRSLYLHFTSMLDIKATQSIIVNVGEAIIRQHVAQTGLT</sequence>
<dbReference type="InterPro" id="IPR001019">
    <property type="entry name" value="Gprotein_alpha_su"/>
</dbReference>
<dbReference type="PANTHER" id="PTHR10218:SF360">
    <property type="entry name" value="GUANINE NUCLEOTIDE-BINDING PROTEIN SUBUNIT ALPHA HOMOLOG"/>
    <property type="match status" value="1"/>
</dbReference>
<proteinExistence type="predicted"/>
<dbReference type="PRINTS" id="PR00318">
    <property type="entry name" value="GPROTEINA"/>
</dbReference>
<keyword evidence="1" id="KW-0547">Nucleotide-binding</keyword>
<reference evidence="5" key="1">
    <citation type="submission" date="2022-08" db="EMBL/GenBank/DDBJ databases">
        <authorList>
            <consortium name="DOE Joint Genome Institute"/>
            <person name="Min B."/>
            <person name="Riley R."/>
            <person name="Sierra-Patev S."/>
            <person name="Naranjo-Ortiz M."/>
            <person name="Looney B."/>
            <person name="Konkel Z."/>
            <person name="Slot J.C."/>
            <person name="Sakamoto Y."/>
            <person name="Steenwyk J.L."/>
            <person name="Rokas A."/>
            <person name="Carro J."/>
            <person name="Camarero S."/>
            <person name="Ferreira P."/>
            <person name="Molpeceres G."/>
            <person name="Ruiz-Duenas F.J."/>
            <person name="Serrano A."/>
            <person name="Henrissat B."/>
            <person name="Drula E."/>
            <person name="Hughes K.W."/>
            <person name="Mata J.L."/>
            <person name="Ishikawa N.K."/>
            <person name="Vargas-Isla R."/>
            <person name="Ushijima S."/>
            <person name="Smith C.A."/>
            <person name="Ahrendt S."/>
            <person name="Andreopoulos W."/>
            <person name="He G."/>
            <person name="Labutti K."/>
            <person name="Lipzen A."/>
            <person name="Ng V."/>
            <person name="Sandor L."/>
            <person name="Barry K."/>
            <person name="Martinez A.T."/>
            <person name="Xiao Y."/>
            <person name="Gibbons J.G."/>
            <person name="Terashima K."/>
            <person name="Hibbett D.S."/>
            <person name="Grigoriev I.V."/>
        </authorList>
    </citation>
    <scope>NUCLEOTIDE SEQUENCE</scope>
    <source>
        <strain evidence="5">TFB10827</strain>
    </source>
</reference>
<evidence type="ECO:0000256" key="1">
    <source>
        <dbReference type="ARBA" id="ARBA00022741"/>
    </source>
</evidence>
<feature type="compositionally biased region" description="Acidic residues" evidence="4">
    <location>
        <begin position="126"/>
        <end position="136"/>
    </location>
</feature>
<dbReference type="InterPro" id="IPR011025">
    <property type="entry name" value="GproteinA_insert"/>
</dbReference>
<evidence type="ECO:0000313" key="6">
    <source>
        <dbReference type="Proteomes" id="UP001163828"/>
    </source>
</evidence>
<keyword evidence="2" id="KW-0342">GTP-binding</keyword>
<gene>
    <name evidence="5" type="ORF">F5050DRAFT_1572209</name>
</gene>
<dbReference type="EMBL" id="MU790627">
    <property type="protein sequence ID" value="KAJ3996069.1"/>
    <property type="molecule type" value="Genomic_DNA"/>
</dbReference>
<keyword evidence="6" id="KW-1185">Reference proteome</keyword>
<dbReference type="SUPFAM" id="SSF47895">
    <property type="entry name" value="Transducin (alpha subunit), insertion domain"/>
    <property type="match status" value="1"/>
</dbReference>
<keyword evidence="3" id="KW-0807">Transducer</keyword>
<dbReference type="PROSITE" id="PS51882">
    <property type="entry name" value="G_ALPHA"/>
    <property type="match status" value="1"/>
</dbReference>
<name>A0ABQ8QCB5_9AGAR</name>
<accession>A0ABQ8QCB5</accession>
<evidence type="ECO:0000256" key="4">
    <source>
        <dbReference type="SAM" id="MobiDB-lite"/>
    </source>
</evidence>